<keyword evidence="1" id="KW-1133">Transmembrane helix</keyword>
<keyword evidence="3" id="KW-1185">Reference proteome</keyword>
<evidence type="ECO:0000313" key="2">
    <source>
        <dbReference type="EMBL" id="QRD92642.1"/>
    </source>
</evidence>
<sequence>MNCNSVALSVGGHMIFITSMLSLWARCLVTTVKTPNGLQTDKLVRHVGQLLHSPKPFNISLFLEAKTWLEHVKLATVEKYCY</sequence>
<protein>
    <submittedName>
        <fullName evidence="2">Uncharacterized protein</fullName>
    </submittedName>
</protein>
<accession>A0A7U2MZA7</accession>
<evidence type="ECO:0000256" key="1">
    <source>
        <dbReference type="SAM" id="Phobius"/>
    </source>
</evidence>
<proteinExistence type="predicted"/>
<keyword evidence="1" id="KW-0812">Transmembrane</keyword>
<dbReference type="EMBL" id="CP044616">
    <property type="protein sequence ID" value="QRD92642.1"/>
    <property type="molecule type" value="Genomic_DNA"/>
</dbReference>
<keyword evidence="1" id="KW-0472">Membrane</keyword>
<gene>
    <name evidence="2" type="ORF">F9C07_1933409</name>
</gene>
<feature type="transmembrane region" description="Helical" evidence="1">
    <location>
        <begin position="6"/>
        <end position="25"/>
    </location>
</feature>
<dbReference type="AlphaFoldDB" id="A0A7U2MZA7"/>
<dbReference type="Proteomes" id="UP000596276">
    <property type="component" value="Chromosome 8"/>
</dbReference>
<dbReference type="VEuPathDB" id="FungiDB:F9C07_1933409"/>
<organism evidence="2 3">
    <name type="scientific">Aspergillus flavus (strain ATCC 200026 / FGSC A1120 / IAM 13836 / NRRL 3357 / JCM 12722 / SRRC 167)</name>
    <dbReference type="NCBI Taxonomy" id="332952"/>
    <lineage>
        <taxon>Eukaryota</taxon>
        <taxon>Fungi</taxon>
        <taxon>Dikarya</taxon>
        <taxon>Ascomycota</taxon>
        <taxon>Pezizomycotina</taxon>
        <taxon>Eurotiomycetes</taxon>
        <taxon>Eurotiomycetidae</taxon>
        <taxon>Eurotiales</taxon>
        <taxon>Aspergillaceae</taxon>
        <taxon>Aspergillus</taxon>
        <taxon>Aspergillus subgen. Circumdati</taxon>
    </lineage>
</organism>
<evidence type="ECO:0000313" key="3">
    <source>
        <dbReference type="Proteomes" id="UP000596276"/>
    </source>
</evidence>
<name>A0A7U2MZA7_ASPFN</name>
<reference evidence="3" key="1">
    <citation type="journal article" date="2021" name="G3 (Bethesda)">
        <title>Chromosome assembled and annotated genome sequence of Aspergillus flavus NRRL 3357.</title>
        <authorList>
            <person name="Skerker J.M."/>
            <person name="Pianalto K.M."/>
            <person name="Mondo S.J."/>
            <person name="Yang K."/>
            <person name="Arkin A.P."/>
            <person name="Keller N.P."/>
            <person name="Grigoriev I.V."/>
            <person name="Louise Glass N.L."/>
        </authorList>
    </citation>
    <scope>NUCLEOTIDE SEQUENCE [LARGE SCALE GENOMIC DNA]</scope>
    <source>
        <strain evidence="3">ATCC 200026 / FGSC A1120 / IAM 13836 / NRRL 3357 / JCM 12722 / SRRC 167</strain>
    </source>
</reference>